<dbReference type="InterPro" id="IPR009057">
    <property type="entry name" value="Homeodomain-like_sf"/>
</dbReference>
<dbReference type="Pfam" id="PF12833">
    <property type="entry name" value="HTH_18"/>
    <property type="match status" value="1"/>
</dbReference>
<proteinExistence type="predicted"/>
<evidence type="ECO:0000256" key="1">
    <source>
        <dbReference type="ARBA" id="ARBA00023015"/>
    </source>
</evidence>
<dbReference type="InterPro" id="IPR018060">
    <property type="entry name" value="HTH_AraC"/>
</dbReference>
<dbReference type="InterPro" id="IPR020449">
    <property type="entry name" value="Tscrpt_reg_AraC-type_HTH"/>
</dbReference>
<organism evidence="5 6">
    <name type="scientific">Chitinophaga japonensis</name>
    <name type="common">Flexibacter japonensis</name>
    <dbReference type="NCBI Taxonomy" id="104662"/>
    <lineage>
        <taxon>Bacteria</taxon>
        <taxon>Pseudomonadati</taxon>
        <taxon>Bacteroidota</taxon>
        <taxon>Chitinophagia</taxon>
        <taxon>Chitinophagales</taxon>
        <taxon>Chitinophagaceae</taxon>
        <taxon>Chitinophaga</taxon>
    </lineage>
</organism>
<protein>
    <submittedName>
        <fullName evidence="5">AraC-like DNA-binding protein</fullName>
    </submittedName>
</protein>
<evidence type="ECO:0000313" key="6">
    <source>
        <dbReference type="Proteomes" id="UP000316778"/>
    </source>
</evidence>
<sequence>MSKDTARLDINGSIRYFLSTAGQAPQSFGIDKYGELPPSHDFAILSNEGGVKSSQPIRTDHFALILCIRGHCSKTVGPHTFQVIPQSIHIVSPRDLHSFENASDDLLLYMILFRDAFIANTFIKEHILDALLELPSEHPPVYHLDDNEFKVIRGLFKKIAQEYQRAHLFYLQVVRLLVVELLFEVNRSHERALQQTVGRTGRKFQLVAAFKKLVEEHFHTVRTVQQYADMLHVSANHLGEQVKEETGENALTIIHKRIFLEAQYLLRTSSCSIKEIAEQLSFDTSSHFSRFFKHFAGLSPSAYKADNK</sequence>
<reference evidence="5 6" key="1">
    <citation type="journal article" date="2013" name="Stand. Genomic Sci.">
        <title>Genomic Encyclopedia of Type Strains, Phase I: The one thousand microbial genomes (KMG-I) project.</title>
        <authorList>
            <person name="Kyrpides N.C."/>
            <person name="Woyke T."/>
            <person name="Eisen J.A."/>
            <person name="Garrity G."/>
            <person name="Lilburn T.G."/>
            <person name="Beck B.J."/>
            <person name="Whitman W.B."/>
            <person name="Hugenholtz P."/>
            <person name="Klenk H.P."/>
        </authorList>
    </citation>
    <scope>NUCLEOTIDE SEQUENCE [LARGE SCALE GENOMIC DNA]</scope>
    <source>
        <strain evidence="5 6">DSM 13484</strain>
    </source>
</reference>
<dbReference type="Proteomes" id="UP000316778">
    <property type="component" value="Unassembled WGS sequence"/>
</dbReference>
<keyword evidence="3" id="KW-0804">Transcription</keyword>
<name>A0A562SUU4_CHIJA</name>
<dbReference type="SUPFAM" id="SSF46689">
    <property type="entry name" value="Homeodomain-like"/>
    <property type="match status" value="1"/>
</dbReference>
<dbReference type="InterPro" id="IPR037923">
    <property type="entry name" value="HTH-like"/>
</dbReference>
<dbReference type="InterPro" id="IPR003313">
    <property type="entry name" value="AraC-bd"/>
</dbReference>
<dbReference type="SUPFAM" id="SSF51215">
    <property type="entry name" value="Regulatory protein AraC"/>
    <property type="match status" value="1"/>
</dbReference>
<dbReference type="EMBL" id="VLLG01000005">
    <property type="protein sequence ID" value="TWI84410.1"/>
    <property type="molecule type" value="Genomic_DNA"/>
</dbReference>
<comment type="caution">
    <text evidence="5">The sequence shown here is derived from an EMBL/GenBank/DDBJ whole genome shotgun (WGS) entry which is preliminary data.</text>
</comment>
<keyword evidence="2 5" id="KW-0238">DNA-binding</keyword>
<dbReference type="SMART" id="SM00342">
    <property type="entry name" value="HTH_ARAC"/>
    <property type="match status" value="1"/>
</dbReference>
<dbReference type="Gene3D" id="1.10.10.60">
    <property type="entry name" value="Homeodomain-like"/>
    <property type="match status" value="1"/>
</dbReference>
<evidence type="ECO:0000256" key="3">
    <source>
        <dbReference type="ARBA" id="ARBA00023163"/>
    </source>
</evidence>
<evidence type="ECO:0000313" key="5">
    <source>
        <dbReference type="EMBL" id="TWI84410.1"/>
    </source>
</evidence>
<evidence type="ECO:0000259" key="4">
    <source>
        <dbReference type="PROSITE" id="PS01124"/>
    </source>
</evidence>
<accession>A0A562SUU4</accession>
<dbReference type="AlphaFoldDB" id="A0A562SUU4"/>
<feature type="domain" description="HTH araC/xylS-type" evidence="4">
    <location>
        <begin position="208"/>
        <end position="306"/>
    </location>
</feature>
<keyword evidence="6" id="KW-1185">Reference proteome</keyword>
<dbReference type="GO" id="GO:0003700">
    <property type="term" value="F:DNA-binding transcription factor activity"/>
    <property type="evidence" value="ECO:0007669"/>
    <property type="project" value="InterPro"/>
</dbReference>
<dbReference type="GO" id="GO:0043565">
    <property type="term" value="F:sequence-specific DNA binding"/>
    <property type="evidence" value="ECO:0007669"/>
    <property type="project" value="InterPro"/>
</dbReference>
<dbReference type="Pfam" id="PF02311">
    <property type="entry name" value="AraC_binding"/>
    <property type="match status" value="1"/>
</dbReference>
<dbReference type="PROSITE" id="PS01124">
    <property type="entry name" value="HTH_ARAC_FAMILY_2"/>
    <property type="match status" value="1"/>
</dbReference>
<evidence type="ECO:0000256" key="2">
    <source>
        <dbReference type="ARBA" id="ARBA00023125"/>
    </source>
</evidence>
<keyword evidence="1" id="KW-0805">Transcription regulation</keyword>
<dbReference type="PRINTS" id="PR00032">
    <property type="entry name" value="HTHARAC"/>
</dbReference>
<gene>
    <name evidence="5" type="ORF">LX66_4777</name>
</gene>
<dbReference type="PANTHER" id="PTHR43280">
    <property type="entry name" value="ARAC-FAMILY TRANSCRIPTIONAL REGULATOR"/>
    <property type="match status" value="1"/>
</dbReference>
<dbReference type="PANTHER" id="PTHR43280:SF32">
    <property type="entry name" value="TRANSCRIPTIONAL REGULATORY PROTEIN"/>
    <property type="match status" value="1"/>
</dbReference>